<dbReference type="Pfam" id="PF00850">
    <property type="entry name" value="Hist_deacetyl"/>
    <property type="match status" value="1"/>
</dbReference>
<dbReference type="GO" id="GO:0004407">
    <property type="term" value="F:histone deacetylase activity"/>
    <property type="evidence" value="ECO:0007669"/>
    <property type="project" value="TreeGrafter"/>
</dbReference>
<protein>
    <recommendedName>
        <fullName evidence="1">Histone deacetylase domain-containing protein</fullName>
    </recommendedName>
</protein>
<dbReference type="PANTHER" id="PTHR10625">
    <property type="entry name" value="HISTONE DEACETYLASE HDAC1-RELATED"/>
    <property type="match status" value="1"/>
</dbReference>
<accession>A0A7J6M2I7</accession>
<evidence type="ECO:0000259" key="1">
    <source>
        <dbReference type="Pfam" id="PF00850"/>
    </source>
</evidence>
<keyword evidence="3" id="KW-1185">Reference proteome</keyword>
<dbReference type="SUPFAM" id="SSF52768">
    <property type="entry name" value="Arginase/deacetylase"/>
    <property type="match status" value="1"/>
</dbReference>
<dbReference type="Proteomes" id="UP000591131">
    <property type="component" value="Unassembled WGS sequence"/>
</dbReference>
<dbReference type="EMBL" id="JAAPAO010000253">
    <property type="protein sequence ID" value="KAF4665714.1"/>
    <property type="molecule type" value="Genomic_DNA"/>
</dbReference>
<dbReference type="OrthoDB" id="437693at2759"/>
<evidence type="ECO:0000313" key="3">
    <source>
        <dbReference type="Proteomes" id="UP000591131"/>
    </source>
</evidence>
<gene>
    <name evidence="2" type="ORF">FOL47_004454</name>
</gene>
<organism evidence="2 3">
    <name type="scientific">Perkinsus chesapeaki</name>
    <name type="common">Clam parasite</name>
    <name type="synonym">Perkinsus andrewsi</name>
    <dbReference type="NCBI Taxonomy" id="330153"/>
    <lineage>
        <taxon>Eukaryota</taxon>
        <taxon>Sar</taxon>
        <taxon>Alveolata</taxon>
        <taxon>Perkinsozoa</taxon>
        <taxon>Perkinsea</taxon>
        <taxon>Perkinsida</taxon>
        <taxon>Perkinsidae</taxon>
        <taxon>Perkinsus</taxon>
    </lineage>
</organism>
<evidence type="ECO:0000313" key="2">
    <source>
        <dbReference type="EMBL" id="KAF4665714.1"/>
    </source>
</evidence>
<reference evidence="2 3" key="1">
    <citation type="submission" date="2020-04" db="EMBL/GenBank/DDBJ databases">
        <title>Perkinsus chesapeaki whole genome sequence.</title>
        <authorList>
            <person name="Bogema D.R."/>
        </authorList>
    </citation>
    <scope>NUCLEOTIDE SEQUENCE [LARGE SCALE GENOMIC DNA]</scope>
    <source>
        <strain evidence="2">ATCC PRA-425</strain>
    </source>
</reference>
<comment type="caution">
    <text evidence="2">The sequence shown here is derived from an EMBL/GenBank/DDBJ whole genome shotgun (WGS) entry which is preliminary data.</text>
</comment>
<name>A0A7J6M2I7_PERCH</name>
<dbReference type="PANTHER" id="PTHR10625:SF10">
    <property type="entry name" value="HISTONE DEACETYLASE HDAC1"/>
    <property type="match status" value="1"/>
</dbReference>
<proteinExistence type="predicted"/>
<sequence length="132" mass="14303">AEACRLRIAVCQSRAKESPSPSPNLECPEDASLQKLPIGNEISLGFCFINAVAFAIKQMLSTSFAGSKIMILDVDVHHGNGNETAFFDDPRVLTFSIHRYGPDNSTGQYVMPGFSTMFRALAGTLVDSRAMS</sequence>
<dbReference type="InterPro" id="IPR023696">
    <property type="entry name" value="Ureohydrolase_dom_sf"/>
</dbReference>
<dbReference type="InterPro" id="IPR037138">
    <property type="entry name" value="His_deacetylse_dom_sf"/>
</dbReference>
<dbReference type="Gene3D" id="3.40.800.20">
    <property type="entry name" value="Histone deacetylase domain"/>
    <property type="match status" value="1"/>
</dbReference>
<dbReference type="GO" id="GO:0040029">
    <property type="term" value="P:epigenetic regulation of gene expression"/>
    <property type="evidence" value="ECO:0007669"/>
    <property type="project" value="TreeGrafter"/>
</dbReference>
<feature type="domain" description="Histone deacetylase" evidence="1">
    <location>
        <begin position="44"/>
        <end position="101"/>
    </location>
</feature>
<dbReference type="AlphaFoldDB" id="A0A7J6M2I7"/>
<feature type="non-terminal residue" evidence="2">
    <location>
        <position position="1"/>
    </location>
</feature>
<dbReference type="InterPro" id="IPR023801">
    <property type="entry name" value="His_deacetylse_dom"/>
</dbReference>